<dbReference type="EMBL" id="LAZR01030128">
    <property type="protein sequence ID" value="KKL57549.1"/>
    <property type="molecule type" value="Genomic_DNA"/>
</dbReference>
<accession>A0A0F9D7I8</accession>
<name>A0A0F9D7I8_9ZZZZ</name>
<evidence type="ECO:0000313" key="1">
    <source>
        <dbReference type="EMBL" id="KKL57549.1"/>
    </source>
</evidence>
<comment type="caution">
    <text evidence="1">The sequence shown here is derived from an EMBL/GenBank/DDBJ whole genome shotgun (WGS) entry which is preliminary data.</text>
</comment>
<protein>
    <submittedName>
        <fullName evidence="1">Uncharacterized protein</fullName>
    </submittedName>
</protein>
<proteinExistence type="predicted"/>
<organism evidence="1">
    <name type="scientific">marine sediment metagenome</name>
    <dbReference type="NCBI Taxonomy" id="412755"/>
    <lineage>
        <taxon>unclassified sequences</taxon>
        <taxon>metagenomes</taxon>
        <taxon>ecological metagenomes</taxon>
    </lineage>
</organism>
<dbReference type="AlphaFoldDB" id="A0A0F9D7I8"/>
<gene>
    <name evidence="1" type="ORF">LCGC14_2234320</name>
</gene>
<feature type="non-terminal residue" evidence="1">
    <location>
        <position position="76"/>
    </location>
</feature>
<reference evidence="1" key="1">
    <citation type="journal article" date="2015" name="Nature">
        <title>Complex archaea that bridge the gap between prokaryotes and eukaryotes.</title>
        <authorList>
            <person name="Spang A."/>
            <person name="Saw J.H."/>
            <person name="Jorgensen S.L."/>
            <person name="Zaremba-Niedzwiedzka K."/>
            <person name="Martijn J."/>
            <person name="Lind A.E."/>
            <person name="van Eijk R."/>
            <person name="Schleper C."/>
            <person name="Guy L."/>
            <person name="Ettema T.J."/>
        </authorList>
    </citation>
    <scope>NUCLEOTIDE SEQUENCE</scope>
</reference>
<sequence>MLEYLINQEDKTSNLSFIYAFTDFYKEKIQNLKLNCIKIKQLEIKIKQLEIKIKQLGIAGHPKWTSTKPKYEECGG</sequence>